<dbReference type="InterPro" id="IPR029063">
    <property type="entry name" value="SAM-dependent_MTases_sf"/>
</dbReference>
<dbReference type="SUPFAM" id="SSF53335">
    <property type="entry name" value="S-adenosyl-L-methionine-dependent methyltransferases"/>
    <property type="match status" value="1"/>
</dbReference>
<evidence type="ECO:0000256" key="4">
    <source>
        <dbReference type="PROSITE-ProRule" id="PRU01024"/>
    </source>
</evidence>
<reference evidence="6 7" key="1">
    <citation type="submission" date="2016-10" db="EMBL/GenBank/DDBJ databases">
        <authorList>
            <person name="Varghese N."/>
            <person name="Submissions S."/>
        </authorList>
    </citation>
    <scope>NUCLEOTIDE SEQUENCE [LARGE SCALE GENOMIC DNA]</scope>
    <source>
        <strain evidence="6 7">IAM 15147</strain>
    </source>
</reference>
<keyword evidence="2 4" id="KW-0808">Transferase</keyword>
<feature type="binding site" evidence="4">
    <location>
        <position position="302"/>
    </location>
    <ligand>
        <name>S-adenosyl-L-methionine</name>
        <dbReference type="ChEBI" id="CHEBI:59789"/>
    </ligand>
</feature>
<evidence type="ECO:0000256" key="3">
    <source>
        <dbReference type="ARBA" id="ARBA00022691"/>
    </source>
</evidence>
<dbReference type="Proteomes" id="UP000198506">
    <property type="component" value="Unassembled WGS sequence"/>
</dbReference>
<accession>A0AA94KZZ1</accession>
<proteinExistence type="inferred from homology"/>
<dbReference type="EMBL" id="FOZN01000003">
    <property type="protein sequence ID" value="SFS13968.1"/>
    <property type="molecule type" value="Genomic_DNA"/>
</dbReference>
<feature type="binding site" evidence="4">
    <location>
        <position position="246"/>
    </location>
    <ligand>
        <name>S-adenosyl-L-methionine</name>
        <dbReference type="ChEBI" id="CHEBI:59789"/>
    </ligand>
</feature>
<organism evidence="6 7">
    <name type="scientific">Agrococcus baldri</name>
    <dbReference type="NCBI Taxonomy" id="153730"/>
    <lineage>
        <taxon>Bacteria</taxon>
        <taxon>Bacillati</taxon>
        <taxon>Actinomycetota</taxon>
        <taxon>Actinomycetes</taxon>
        <taxon>Micrococcales</taxon>
        <taxon>Microbacteriaceae</taxon>
        <taxon>Agrococcus</taxon>
    </lineage>
</organism>
<keyword evidence="1 4" id="KW-0489">Methyltransferase</keyword>
<comment type="similarity">
    <text evidence="4">Belongs to the class I-like SAM-binding methyltransferase superfamily. RNA M5U methyltransferase family.</text>
</comment>
<keyword evidence="3 4" id="KW-0949">S-adenosyl-L-methionine</keyword>
<dbReference type="InterPro" id="IPR010280">
    <property type="entry name" value="U5_MeTrfase_fam"/>
</dbReference>
<dbReference type="Pfam" id="PF01938">
    <property type="entry name" value="TRAM"/>
    <property type="match status" value="1"/>
</dbReference>
<evidence type="ECO:0000313" key="6">
    <source>
        <dbReference type="EMBL" id="SFS13968.1"/>
    </source>
</evidence>
<dbReference type="PANTHER" id="PTHR11061:SF30">
    <property type="entry name" value="TRNA (URACIL(54)-C(5))-METHYLTRANSFERASE"/>
    <property type="match status" value="1"/>
</dbReference>
<dbReference type="SUPFAM" id="SSF50249">
    <property type="entry name" value="Nucleic acid-binding proteins"/>
    <property type="match status" value="1"/>
</dbReference>
<dbReference type="PROSITE" id="PS01231">
    <property type="entry name" value="TRMA_2"/>
    <property type="match status" value="1"/>
</dbReference>
<dbReference type="GO" id="GO:0070041">
    <property type="term" value="F:rRNA (uridine-C5-)-methyltransferase activity"/>
    <property type="evidence" value="ECO:0007669"/>
    <property type="project" value="TreeGrafter"/>
</dbReference>
<feature type="active site" description="Nucleophile" evidence="4">
    <location>
        <position position="382"/>
    </location>
</feature>
<dbReference type="AlphaFoldDB" id="A0AA94KZZ1"/>
<gene>
    <name evidence="6" type="ORF">SAMN04487783_1739</name>
</gene>
<name>A0AA94KZZ1_9MICO</name>
<keyword evidence="7" id="KW-1185">Reference proteome</keyword>
<dbReference type="PANTHER" id="PTHR11061">
    <property type="entry name" value="RNA M5U METHYLTRANSFERASE"/>
    <property type="match status" value="1"/>
</dbReference>
<dbReference type="PROSITE" id="PS50926">
    <property type="entry name" value="TRAM"/>
    <property type="match status" value="1"/>
</dbReference>
<dbReference type="Gene3D" id="2.40.50.140">
    <property type="entry name" value="Nucleic acid-binding proteins"/>
    <property type="match status" value="1"/>
</dbReference>
<dbReference type="Gene3D" id="3.40.50.150">
    <property type="entry name" value="Vaccinia Virus protein VP39"/>
    <property type="match status" value="2"/>
</dbReference>
<dbReference type="InterPro" id="IPR002792">
    <property type="entry name" value="TRAM_dom"/>
</dbReference>
<evidence type="ECO:0000259" key="5">
    <source>
        <dbReference type="PROSITE" id="PS50926"/>
    </source>
</evidence>
<dbReference type="PROSITE" id="PS51687">
    <property type="entry name" value="SAM_MT_RNA_M5U"/>
    <property type="match status" value="1"/>
</dbReference>
<dbReference type="RefSeq" id="WP_092917971.1">
    <property type="nucleotide sequence ID" value="NZ_FOZN01000003.1"/>
</dbReference>
<evidence type="ECO:0000256" key="1">
    <source>
        <dbReference type="ARBA" id="ARBA00022603"/>
    </source>
</evidence>
<feature type="binding site" evidence="4">
    <location>
        <position position="355"/>
    </location>
    <ligand>
        <name>S-adenosyl-L-methionine</name>
        <dbReference type="ChEBI" id="CHEBI:59789"/>
    </ligand>
</feature>
<comment type="caution">
    <text evidence="6">The sequence shown here is derived from an EMBL/GenBank/DDBJ whole genome shotgun (WGS) entry which is preliminary data.</text>
</comment>
<feature type="domain" description="TRAM" evidence="5">
    <location>
        <begin position="7"/>
        <end position="71"/>
    </location>
</feature>
<feature type="binding site" evidence="4">
    <location>
        <position position="278"/>
    </location>
    <ligand>
        <name>S-adenosyl-L-methionine</name>
        <dbReference type="ChEBI" id="CHEBI:59789"/>
    </ligand>
</feature>
<dbReference type="Gene3D" id="2.40.50.1070">
    <property type="match status" value="1"/>
</dbReference>
<dbReference type="InterPro" id="IPR012340">
    <property type="entry name" value="NA-bd_OB-fold"/>
</dbReference>
<sequence>MPAHPASLENGQIVELTIDNVAHGGRFVGRHGAVDGERGRVVFVPDTMPGETVRAQIVEVKKSFAVAVALEVVDASADRVEHVWPEAAIDRSPAERAGGAEFGHIRLARQRELKQRVIEDALQRTGGITRDVTVKAAPGDVERGGLGWRTRVRLHVDDRGRQGPFAPRSHEVVPVTSLPLATEGIQLSAQLDQRLGGVTAVDYVEWSDGEVDVIAMEGAPERGRTDTIVETVGEREFQLDRSGFWQVHRKAPQVLTDALRRVIDVDRVDPAGWSLDLYGGVGLFAATMAETLGERTRVTSVEGDEVATDHASENLAEWLGATAETGRVDRWLRELAKRASSAERERLANGLIVLDPPRAGAGLDVIGQIADLEPAQIVYVACDPVALARDAKLLGERGWEIASLEAFDLFPHTHHVEAVAAFRRS</sequence>
<dbReference type="Pfam" id="PF05958">
    <property type="entry name" value="tRNA_U5-meth_tr"/>
    <property type="match status" value="1"/>
</dbReference>
<evidence type="ECO:0000313" key="7">
    <source>
        <dbReference type="Proteomes" id="UP000198506"/>
    </source>
</evidence>
<dbReference type="InterPro" id="IPR030391">
    <property type="entry name" value="MeTrfase_TrmA_CS"/>
</dbReference>
<protein>
    <submittedName>
        <fullName evidence="6">23S rRNA m(5)U-1939 methyltransferase</fullName>
    </submittedName>
</protein>
<evidence type="ECO:0000256" key="2">
    <source>
        <dbReference type="ARBA" id="ARBA00022679"/>
    </source>
</evidence>
<dbReference type="GO" id="GO:0070475">
    <property type="term" value="P:rRNA base methylation"/>
    <property type="evidence" value="ECO:0007669"/>
    <property type="project" value="TreeGrafter"/>
</dbReference>